<organism evidence="1 2">
    <name type="scientific">Massarina eburnea CBS 473.64</name>
    <dbReference type="NCBI Taxonomy" id="1395130"/>
    <lineage>
        <taxon>Eukaryota</taxon>
        <taxon>Fungi</taxon>
        <taxon>Dikarya</taxon>
        <taxon>Ascomycota</taxon>
        <taxon>Pezizomycotina</taxon>
        <taxon>Dothideomycetes</taxon>
        <taxon>Pleosporomycetidae</taxon>
        <taxon>Pleosporales</taxon>
        <taxon>Massarineae</taxon>
        <taxon>Massarinaceae</taxon>
        <taxon>Massarina</taxon>
    </lineage>
</organism>
<protein>
    <submittedName>
        <fullName evidence="1">Uncharacterized protein</fullName>
    </submittedName>
</protein>
<dbReference type="AlphaFoldDB" id="A0A6A6RJW3"/>
<sequence length="77" mass="8899">MIPNLPSNNKTSSPLHLQVHTIHPSRLHTHTHVTYNKHPHHAYPSEQRSSPQKMTIPLITGLHNPTHPSHRQTIRYL</sequence>
<evidence type="ECO:0000313" key="2">
    <source>
        <dbReference type="Proteomes" id="UP000799753"/>
    </source>
</evidence>
<reference evidence="1" key="1">
    <citation type="journal article" date="2020" name="Stud. Mycol.">
        <title>101 Dothideomycetes genomes: a test case for predicting lifestyles and emergence of pathogens.</title>
        <authorList>
            <person name="Haridas S."/>
            <person name="Albert R."/>
            <person name="Binder M."/>
            <person name="Bloem J."/>
            <person name="Labutti K."/>
            <person name="Salamov A."/>
            <person name="Andreopoulos B."/>
            <person name="Baker S."/>
            <person name="Barry K."/>
            <person name="Bills G."/>
            <person name="Bluhm B."/>
            <person name="Cannon C."/>
            <person name="Castanera R."/>
            <person name="Culley D."/>
            <person name="Daum C."/>
            <person name="Ezra D."/>
            <person name="Gonzalez J."/>
            <person name="Henrissat B."/>
            <person name="Kuo A."/>
            <person name="Liang C."/>
            <person name="Lipzen A."/>
            <person name="Lutzoni F."/>
            <person name="Magnuson J."/>
            <person name="Mondo S."/>
            <person name="Nolan M."/>
            <person name="Ohm R."/>
            <person name="Pangilinan J."/>
            <person name="Park H.-J."/>
            <person name="Ramirez L."/>
            <person name="Alfaro M."/>
            <person name="Sun H."/>
            <person name="Tritt A."/>
            <person name="Yoshinaga Y."/>
            <person name="Zwiers L.-H."/>
            <person name="Turgeon B."/>
            <person name="Goodwin S."/>
            <person name="Spatafora J."/>
            <person name="Crous P."/>
            <person name="Grigoriev I."/>
        </authorList>
    </citation>
    <scope>NUCLEOTIDE SEQUENCE</scope>
    <source>
        <strain evidence="1">CBS 473.64</strain>
    </source>
</reference>
<proteinExistence type="predicted"/>
<name>A0A6A6RJW3_9PLEO</name>
<dbReference type="EMBL" id="MU006834">
    <property type="protein sequence ID" value="KAF2634368.1"/>
    <property type="molecule type" value="Genomic_DNA"/>
</dbReference>
<keyword evidence="2" id="KW-1185">Reference proteome</keyword>
<dbReference type="Proteomes" id="UP000799753">
    <property type="component" value="Unassembled WGS sequence"/>
</dbReference>
<accession>A0A6A6RJW3</accession>
<evidence type="ECO:0000313" key="1">
    <source>
        <dbReference type="EMBL" id="KAF2634368.1"/>
    </source>
</evidence>
<gene>
    <name evidence="1" type="ORF">P280DRAFT_260519</name>
</gene>